<name>E0S2E8_BUTPB</name>
<dbReference type="GO" id="GO:0005886">
    <property type="term" value="C:plasma membrane"/>
    <property type="evidence" value="ECO:0007669"/>
    <property type="project" value="UniProtKB-SubCell"/>
</dbReference>
<reference evidence="8 9" key="1">
    <citation type="journal article" date="2010" name="PLoS ONE">
        <title>The glycobiome of the rumen bacterium Butyrivibrio proteoclasticus B316(T) highlights adaptation to a polysaccharide-rich environment.</title>
        <authorList>
            <person name="Kelly W.J."/>
            <person name="Leahy S.C."/>
            <person name="Altermann E."/>
            <person name="Yeoman C.J."/>
            <person name="Dunne J.C."/>
            <person name="Kong Z."/>
            <person name="Pacheco D.M."/>
            <person name="Li D."/>
            <person name="Noel S.J."/>
            <person name="Moon C.D."/>
            <person name="Cookson A.L."/>
            <person name="Attwood G.T."/>
        </authorList>
    </citation>
    <scope>NUCLEOTIDE SEQUENCE [LARGE SCALE GENOMIC DNA]</scope>
    <source>
        <strain evidence="9">ATCC 51982 / DSM 14932 / B316</strain>
    </source>
</reference>
<feature type="transmembrane region" description="Helical" evidence="7">
    <location>
        <begin position="31"/>
        <end position="51"/>
    </location>
</feature>
<dbReference type="GO" id="GO:0042910">
    <property type="term" value="F:xenobiotic transmembrane transporter activity"/>
    <property type="evidence" value="ECO:0007669"/>
    <property type="project" value="InterPro"/>
</dbReference>
<feature type="transmembrane region" description="Helical" evidence="7">
    <location>
        <begin position="368"/>
        <end position="385"/>
    </location>
</feature>
<feature type="transmembrane region" description="Helical" evidence="7">
    <location>
        <begin position="257"/>
        <end position="277"/>
    </location>
</feature>
<dbReference type="Proteomes" id="UP000001299">
    <property type="component" value="Chromosome 1"/>
</dbReference>
<dbReference type="PANTHER" id="PTHR42925">
    <property type="entry name" value="MULTIDRUG AND TOXIN EFFLUX PROTEIN MATE FAMILY"/>
    <property type="match status" value="1"/>
</dbReference>
<proteinExistence type="predicted"/>
<protein>
    <submittedName>
        <fullName evidence="8">MatE efflux family protein</fullName>
    </submittedName>
</protein>
<evidence type="ECO:0000256" key="2">
    <source>
        <dbReference type="ARBA" id="ARBA00022448"/>
    </source>
</evidence>
<dbReference type="InterPro" id="IPR047135">
    <property type="entry name" value="YsiQ"/>
</dbReference>
<comment type="subcellular location">
    <subcellularLocation>
        <location evidence="1">Cell membrane</location>
        <topology evidence="1">Multi-pass membrane protein</topology>
    </subcellularLocation>
</comment>
<keyword evidence="9" id="KW-1185">Reference proteome</keyword>
<organism evidence="8 9">
    <name type="scientific">Butyrivibrio proteoclasticus (strain ATCC 51982 / DSM 14932 / B316)</name>
    <name type="common">Clostridium proteoclasticum</name>
    <dbReference type="NCBI Taxonomy" id="515622"/>
    <lineage>
        <taxon>Bacteria</taxon>
        <taxon>Bacillati</taxon>
        <taxon>Bacillota</taxon>
        <taxon>Clostridia</taxon>
        <taxon>Lachnospirales</taxon>
        <taxon>Lachnospiraceae</taxon>
        <taxon>Butyrivibrio</taxon>
    </lineage>
</organism>
<dbReference type="PIRSF" id="PIRSF006603">
    <property type="entry name" value="DinF"/>
    <property type="match status" value="1"/>
</dbReference>
<evidence type="ECO:0000313" key="8">
    <source>
        <dbReference type="EMBL" id="ADL32771.1"/>
    </source>
</evidence>
<dbReference type="KEGG" id="bpb:bpr_I0019"/>
<dbReference type="STRING" id="515622.bpr_I0019"/>
<keyword evidence="5 7" id="KW-1133">Transmembrane helix</keyword>
<dbReference type="GO" id="GO:0015297">
    <property type="term" value="F:antiporter activity"/>
    <property type="evidence" value="ECO:0007669"/>
    <property type="project" value="InterPro"/>
</dbReference>
<feature type="transmembrane region" description="Helical" evidence="7">
    <location>
        <begin position="405"/>
        <end position="426"/>
    </location>
</feature>
<keyword evidence="6 7" id="KW-0472">Membrane</keyword>
<dbReference type="InterPro" id="IPR002528">
    <property type="entry name" value="MATE_fam"/>
</dbReference>
<dbReference type="eggNOG" id="COG0534">
    <property type="taxonomic scope" value="Bacteria"/>
</dbReference>
<keyword evidence="2" id="KW-0813">Transport</keyword>
<gene>
    <name evidence="8" type="ordered locus">bpr_I0019</name>
</gene>
<dbReference type="CDD" id="cd13134">
    <property type="entry name" value="MATE_like_8"/>
    <property type="match status" value="1"/>
</dbReference>
<evidence type="ECO:0000256" key="6">
    <source>
        <dbReference type="ARBA" id="ARBA00023136"/>
    </source>
</evidence>
<keyword evidence="4 7" id="KW-0812">Transmembrane</keyword>
<evidence type="ECO:0000256" key="5">
    <source>
        <dbReference type="ARBA" id="ARBA00022989"/>
    </source>
</evidence>
<evidence type="ECO:0000256" key="4">
    <source>
        <dbReference type="ARBA" id="ARBA00022692"/>
    </source>
</evidence>
<dbReference type="InterPro" id="IPR048279">
    <property type="entry name" value="MdtK-like"/>
</dbReference>
<accession>E0S2E8</accession>
<sequence length="463" mass="50515">MLSYRKYVETKGVFVEKAIDNKVFYRNLTRIALPIALQSLMLAMVAAADALMLGRVTQEQMTAVSLATQIQFVQNMFLFSSTTAGAILGAQYWGKGDKKALENIFNLMLISSEVVAIIFFAMCELIPGQLMHIFASDPQLIAIGTSYLRIAGWSYLITGISQSYLSIMKVTENVKAGALISTSAVLMNIGLNAVFIFGLLGAPRMEARGAALATTISRIIELILCITISFKPKYVRPALERLFSIPIQLYKDFMRQYLPLLGGSLCWGIGFTSYTAIMGHLGVDAAAANSIAAVVRDLICCLCNGIGSAAGIIVGNELGAGRLELGKQYGIKLKNISYVIGFVSTALVLLATPIVVNGVILTDTARHYLVGMMIIMSVYMIGRAVNTVTINGVLDGGGDTLFDMYSLIVTMWCIAIPLALAGAFVFHWSPLLVYACTCLDEVGKIPWVMYRFRKYKWVQDLTR</sequence>
<feature type="transmembrane region" description="Helical" evidence="7">
    <location>
        <begin position="209"/>
        <end position="230"/>
    </location>
</feature>
<feature type="transmembrane region" description="Helical" evidence="7">
    <location>
        <begin position="179"/>
        <end position="202"/>
    </location>
</feature>
<evidence type="ECO:0000256" key="7">
    <source>
        <dbReference type="SAM" id="Phobius"/>
    </source>
</evidence>
<dbReference type="EMBL" id="CP001810">
    <property type="protein sequence ID" value="ADL32771.1"/>
    <property type="molecule type" value="Genomic_DNA"/>
</dbReference>
<dbReference type="PANTHER" id="PTHR42925:SF2">
    <property type="entry name" value="NA+ DRIVEN MULTIDRUG EFFLUX PUMP"/>
    <property type="match status" value="1"/>
</dbReference>
<evidence type="ECO:0000256" key="3">
    <source>
        <dbReference type="ARBA" id="ARBA00022475"/>
    </source>
</evidence>
<dbReference type="Pfam" id="PF01554">
    <property type="entry name" value="MatE"/>
    <property type="match status" value="2"/>
</dbReference>
<dbReference type="AlphaFoldDB" id="E0S2E8"/>
<feature type="transmembrane region" description="Helical" evidence="7">
    <location>
        <begin position="336"/>
        <end position="356"/>
    </location>
</feature>
<keyword evidence="3" id="KW-1003">Cell membrane</keyword>
<feature type="transmembrane region" description="Helical" evidence="7">
    <location>
        <begin position="104"/>
        <end position="126"/>
    </location>
</feature>
<dbReference type="NCBIfam" id="TIGR00797">
    <property type="entry name" value="matE"/>
    <property type="match status" value="1"/>
</dbReference>
<feature type="transmembrane region" description="Helical" evidence="7">
    <location>
        <begin position="72"/>
        <end position="92"/>
    </location>
</feature>
<dbReference type="HOGENOM" id="CLU_012893_5_1_9"/>
<evidence type="ECO:0000256" key="1">
    <source>
        <dbReference type="ARBA" id="ARBA00004651"/>
    </source>
</evidence>
<evidence type="ECO:0000313" key="9">
    <source>
        <dbReference type="Proteomes" id="UP000001299"/>
    </source>
</evidence>